<keyword evidence="2" id="KW-1185">Reference proteome</keyword>
<accession>A0A9P7Y2T0</accession>
<evidence type="ECO:0000313" key="1">
    <source>
        <dbReference type="EMBL" id="KAG9071687.1"/>
    </source>
</evidence>
<protein>
    <submittedName>
        <fullName evidence="1">Uncharacterized protein</fullName>
    </submittedName>
</protein>
<sequence>MESPSSSLTFNALQERPIPETHSANHDLARIIARKWEIYAGHREQYHTSSMDDDCFFLQKNEGDNLEKIVFQSDIYADFETRGMSNPWERIPFKAIGSPMCLYRLACTFPSGVRIVQTDKSAWWSGFIHKATGRYFGITDMKGRPALRTVQEESDLRSLFMEDGQWQLFKDLSGVCNSVGKTISRTHLEELPKELVDHLSDPNTGDVVVLKKMQDFVDTNNIFTSDIAELLGYLASDQCAHGYGDLVAGCEEREP</sequence>
<name>A0A9P7Y2T0_9FUNG</name>
<dbReference type="Proteomes" id="UP000707451">
    <property type="component" value="Unassembled WGS sequence"/>
</dbReference>
<reference evidence="1" key="1">
    <citation type="submission" date="2021-06" db="EMBL/GenBank/DDBJ databases">
        <title>Genome Sequence of Mortierella hyaline Strain SCG-10, a Cold-Adapted, Nitrate-Reducing Fungus Isolated from Soil in Minnesota, USA.</title>
        <authorList>
            <person name="Aldossari N."/>
        </authorList>
    </citation>
    <scope>NUCLEOTIDE SEQUENCE</scope>
    <source>
        <strain evidence="1">SCG-10</strain>
    </source>
</reference>
<organism evidence="1 2">
    <name type="scientific">Linnemannia hyalina</name>
    <dbReference type="NCBI Taxonomy" id="64524"/>
    <lineage>
        <taxon>Eukaryota</taxon>
        <taxon>Fungi</taxon>
        <taxon>Fungi incertae sedis</taxon>
        <taxon>Mucoromycota</taxon>
        <taxon>Mortierellomycotina</taxon>
        <taxon>Mortierellomycetes</taxon>
        <taxon>Mortierellales</taxon>
        <taxon>Mortierellaceae</taxon>
        <taxon>Linnemannia</taxon>
    </lineage>
</organism>
<gene>
    <name evidence="1" type="ORF">KI688_005900</name>
</gene>
<proteinExistence type="predicted"/>
<dbReference type="OrthoDB" id="2365997at2759"/>
<dbReference type="AlphaFoldDB" id="A0A9P7Y2T0"/>
<comment type="caution">
    <text evidence="1">The sequence shown here is derived from an EMBL/GenBank/DDBJ whole genome shotgun (WGS) entry which is preliminary data.</text>
</comment>
<dbReference type="EMBL" id="JAHRHY010000002">
    <property type="protein sequence ID" value="KAG9071687.1"/>
    <property type="molecule type" value="Genomic_DNA"/>
</dbReference>
<evidence type="ECO:0000313" key="2">
    <source>
        <dbReference type="Proteomes" id="UP000707451"/>
    </source>
</evidence>